<name>A0A1R3SVW3_9BACT</name>
<evidence type="ECO:0000256" key="5">
    <source>
        <dbReference type="ARBA" id="ARBA00022519"/>
    </source>
</evidence>
<dbReference type="PANTHER" id="PTHR32024">
    <property type="entry name" value="TRK SYSTEM POTASSIUM UPTAKE PROTEIN TRKG-RELATED"/>
    <property type="match status" value="1"/>
</dbReference>
<feature type="transmembrane region" description="Helical" evidence="13">
    <location>
        <begin position="337"/>
        <end position="356"/>
    </location>
</feature>
<comment type="subcellular location">
    <subcellularLocation>
        <location evidence="1">Cell inner membrane</location>
        <topology evidence="1">Multi-pass membrane protein</topology>
    </subcellularLocation>
</comment>
<feature type="binding site" evidence="12">
    <location>
        <position position="329"/>
    </location>
    <ligand>
        <name>K(+)</name>
        <dbReference type="ChEBI" id="CHEBI:29103"/>
    </ligand>
</feature>
<feature type="transmembrane region" description="Helical" evidence="13">
    <location>
        <begin position="252"/>
        <end position="275"/>
    </location>
</feature>
<feature type="transmembrane region" description="Helical" evidence="13">
    <location>
        <begin position="146"/>
        <end position="166"/>
    </location>
</feature>
<feature type="transmembrane region" description="Helical" evidence="13">
    <location>
        <begin position="197"/>
        <end position="215"/>
    </location>
</feature>
<keyword evidence="8 12" id="KW-0630">Potassium</keyword>
<accession>A0A1R3SVW3</accession>
<feature type="transmembrane region" description="Helical" evidence="13">
    <location>
        <begin position="12"/>
        <end position="38"/>
    </location>
</feature>
<dbReference type="Proteomes" id="UP000187464">
    <property type="component" value="Chromosome I"/>
</dbReference>
<dbReference type="EMBL" id="LT605205">
    <property type="protein sequence ID" value="SCD20463.1"/>
    <property type="molecule type" value="Genomic_DNA"/>
</dbReference>
<evidence type="ECO:0000256" key="4">
    <source>
        <dbReference type="ARBA" id="ARBA00022475"/>
    </source>
</evidence>
<feature type="transmembrane region" description="Helical" evidence="13">
    <location>
        <begin position="287"/>
        <end position="307"/>
    </location>
</feature>
<evidence type="ECO:0000256" key="11">
    <source>
        <dbReference type="ARBA" id="ARBA00023136"/>
    </source>
</evidence>
<dbReference type="STRING" id="1642647.PSM36_1643"/>
<keyword evidence="4" id="KW-1003">Cell membrane</keyword>
<comment type="similarity">
    <text evidence="2">Belongs to the TrkH potassium transport family.</text>
</comment>
<feature type="transmembrane region" description="Helical" evidence="13">
    <location>
        <begin position="469"/>
        <end position="494"/>
    </location>
</feature>
<evidence type="ECO:0000256" key="10">
    <source>
        <dbReference type="ARBA" id="ARBA00023065"/>
    </source>
</evidence>
<evidence type="ECO:0000256" key="8">
    <source>
        <dbReference type="ARBA" id="ARBA00022958"/>
    </source>
</evidence>
<proteinExistence type="inferred from homology"/>
<feature type="transmembrane region" description="Helical" evidence="13">
    <location>
        <begin position="408"/>
        <end position="431"/>
    </location>
</feature>
<dbReference type="AlphaFoldDB" id="A0A1R3SVW3"/>
<evidence type="ECO:0000256" key="12">
    <source>
        <dbReference type="PIRSR" id="PIRSR006247-1"/>
    </source>
</evidence>
<dbReference type="PANTHER" id="PTHR32024:SF2">
    <property type="entry name" value="TRK SYSTEM POTASSIUM UPTAKE PROTEIN TRKG-RELATED"/>
    <property type="match status" value="1"/>
</dbReference>
<protein>
    <submittedName>
        <fullName evidence="14">Trk-type K+ transport system</fullName>
    </submittedName>
</protein>
<feature type="transmembrane region" description="Helical" evidence="13">
    <location>
        <begin position="83"/>
        <end position="104"/>
    </location>
</feature>
<dbReference type="GO" id="GO:0046872">
    <property type="term" value="F:metal ion binding"/>
    <property type="evidence" value="ECO:0007669"/>
    <property type="project" value="UniProtKB-KW"/>
</dbReference>
<dbReference type="KEGG" id="psac:PSM36_1643"/>
<gene>
    <name evidence="14" type="ORF">PSM36_1643</name>
</gene>
<feature type="binding site" evidence="12">
    <location>
        <position position="124"/>
    </location>
    <ligand>
        <name>K(+)</name>
        <dbReference type="ChEBI" id="CHEBI:29103"/>
    </ligand>
</feature>
<evidence type="ECO:0000256" key="6">
    <source>
        <dbReference type="ARBA" id="ARBA00022538"/>
    </source>
</evidence>
<dbReference type="GO" id="GO:0005886">
    <property type="term" value="C:plasma membrane"/>
    <property type="evidence" value="ECO:0007669"/>
    <property type="project" value="UniProtKB-SubCell"/>
</dbReference>
<evidence type="ECO:0000313" key="15">
    <source>
        <dbReference type="Proteomes" id="UP000187464"/>
    </source>
</evidence>
<feature type="binding site" evidence="12">
    <location>
        <position position="125"/>
    </location>
    <ligand>
        <name>K(+)</name>
        <dbReference type="ChEBI" id="CHEBI:29103"/>
    </ligand>
</feature>
<keyword evidence="3" id="KW-0813">Transport</keyword>
<dbReference type="PIRSF" id="PIRSF006247">
    <property type="entry name" value="TrkH"/>
    <property type="match status" value="1"/>
</dbReference>
<keyword evidence="15" id="KW-1185">Reference proteome</keyword>
<evidence type="ECO:0000256" key="9">
    <source>
        <dbReference type="ARBA" id="ARBA00022989"/>
    </source>
</evidence>
<evidence type="ECO:0000256" key="1">
    <source>
        <dbReference type="ARBA" id="ARBA00004429"/>
    </source>
</evidence>
<evidence type="ECO:0000256" key="3">
    <source>
        <dbReference type="ARBA" id="ARBA00022448"/>
    </source>
</evidence>
<keyword evidence="7 13" id="KW-0812">Transmembrane</keyword>
<evidence type="ECO:0000256" key="2">
    <source>
        <dbReference type="ARBA" id="ARBA00009137"/>
    </source>
</evidence>
<organism evidence="14 15">
    <name type="scientific">Proteiniphilum saccharofermentans</name>
    <dbReference type="NCBI Taxonomy" id="1642647"/>
    <lineage>
        <taxon>Bacteria</taxon>
        <taxon>Pseudomonadati</taxon>
        <taxon>Bacteroidota</taxon>
        <taxon>Bacteroidia</taxon>
        <taxon>Bacteroidales</taxon>
        <taxon>Dysgonomonadaceae</taxon>
        <taxon>Proteiniphilum</taxon>
    </lineage>
</organism>
<feature type="binding site" evidence="12">
    <location>
        <position position="330"/>
    </location>
    <ligand>
        <name>K(+)</name>
        <dbReference type="ChEBI" id="CHEBI:29103"/>
    </ligand>
</feature>
<feature type="binding site" evidence="12">
    <location>
        <position position="233"/>
    </location>
    <ligand>
        <name>K(+)</name>
        <dbReference type="ChEBI" id="CHEBI:29103"/>
    </ligand>
</feature>
<feature type="transmembrane region" description="Helical" evidence="13">
    <location>
        <begin position="50"/>
        <end position="67"/>
    </location>
</feature>
<dbReference type="Pfam" id="PF02386">
    <property type="entry name" value="TrkH"/>
    <property type="match status" value="1"/>
</dbReference>
<feature type="binding site" evidence="12">
    <location>
        <position position="446"/>
    </location>
    <ligand>
        <name>K(+)</name>
        <dbReference type="ChEBI" id="CHEBI:29103"/>
    </ligand>
</feature>
<sequence length="496" mass="55544">MPPDKLRRMQRFNYQFVLNTIGLLLIIEAIFMLFSAFVGEYYNETAVRSIYLSALASFGSGVLLSFLGRKRKRAAGNLTKREVFFTVTLSWLMMTLFGTFPYLFSGAIPSFTNAFFESMCGFTTTGSSTLVNIEAFPKSLHFWRSFTQWIGGIGIIIFVLSFMPIFGGISSQFYEAEATGIAEDQFRPRIREITKQMALTYLGLTILGFFFLWAGPMDAFDAACHTLTAISTGGFSTKQTSIAFFNSPYTEYVITLLMFLGATNFLLISVLVTRFKATIFRDEEFKWYLLITVLFTLGITVALLASGRMNDTEQTFRIVLFQVVAAITTTGFATTDFQLWGSGYWLLFLTMILFCGSEGSTSGGMKISRLIVLSKNALLVFKRQVHPNALYVVKMNRKVITGETLSRLFAFVFLYVTLTVVSAVILGLTGMNFEESIGVSLSSISNYGFGLGSYGPSGTFESATPFMKYYLCFLMLVGRLEIFTVLSLFIPGFWKR</sequence>
<dbReference type="GO" id="GO:0015379">
    <property type="term" value="F:potassium:chloride symporter activity"/>
    <property type="evidence" value="ECO:0007669"/>
    <property type="project" value="InterPro"/>
</dbReference>
<keyword evidence="11 13" id="KW-0472">Membrane</keyword>
<keyword evidence="9 13" id="KW-1133">Transmembrane helix</keyword>
<keyword evidence="5" id="KW-0997">Cell inner membrane</keyword>
<reference evidence="14 15" key="1">
    <citation type="submission" date="2016-08" db="EMBL/GenBank/DDBJ databases">
        <authorList>
            <person name="Seilhamer J.J."/>
        </authorList>
    </citation>
    <scope>NUCLEOTIDE SEQUENCE [LARGE SCALE GENOMIC DNA]</scope>
    <source>
        <strain evidence="14">M3/6</strain>
    </source>
</reference>
<keyword evidence="10" id="KW-0406">Ion transport</keyword>
<evidence type="ECO:0000256" key="13">
    <source>
        <dbReference type="SAM" id="Phobius"/>
    </source>
</evidence>
<keyword evidence="12" id="KW-0479">Metal-binding</keyword>
<evidence type="ECO:0000313" key="14">
    <source>
        <dbReference type="EMBL" id="SCD20463.1"/>
    </source>
</evidence>
<keyword evidence="6" id="KW-0633">Potassium transport</keyword>
<dbReference type="InterPro" id="IPR004772">
    <property type="entry name" value="TrkH"/>
</dbReference>
<evidence type="ECO:0000256" key="7">
    <source>
        <dbReference type="ARBA" id="ARBA00022692"/>
    </source>
</evidence>
<dbReference type="InterPro" id="IPR003445">
    <property type="entry name" value="Cat_transpt"/>
</dbReference>